<dbReference type="InterPro" id="IPR000843">
    <property type="entry name" value="HTH_LacI"/>
</dbReference>
<dbReference type="CDD" id="cd01392">
    <property type="entry name" value="HTH_LacI"/>
    <property type="match status" value="1"/>
</dbReference>
<sequence>MSIEDRYQSNKEVTLIDIANELNVSKSTVSRALQNHHSIGAATKKAVLELAEKYNYQPNAIAASLFKKSTKTIGVIVPILSHYFFSTVIAGIEEVAYKAGYKVIICQSHELYEREVIVSKTLLSAKVDGLIVSVSKETVNMDHFQLFLNKNIPLVFFDRMPAGIQSNSVSVDDYEGAYKIVEHLIEQGCKKIAHFTGPLNITLSQNRLQGYKDALRKHHIPVNDQLIYECGFERAQGITTTEKLLADQISVDAIFAVCDPVAIGVMLTLKQKGINIPHGIAVVGFNDDPTATVIDPPLTTVAQPAFEIGVAASNIFLKQVSEPGGAYIKEVLKTNLAIRQSSILKNS</sequence>
<keyword evidence="3" id="KW-0804">Transcription</keyword>
<dbReference type="InterPro" id="IPR046335">
    <property type="entry name" value="LacI/GalR-like_sensor"/>
</dbReference>
<dbReference type="PROSITE" id="PS50932">
    <property type="entry name" value="HTH_LACI_2"/>
    <property type="match status" value="1"/>
</dbReference>
<evidence type="ECO:0000256" key="3">
    <source>
        <dbReference type="ARBA" id="ARBA00023163"/>
    </source>
</evidence>
<comment type="caution">
    <text evidence="5">The sequence shown here is derived from an EMBL/GenBank/DDBJ whole genome shotgun (WGS) entry which is preliminary data.</text>
</comment>
<evidence type="ECO:0000259" key="4">
    <source>
        <dbReference type="PROSITE" id="PS50932"/>
    </source>
</evidence>
<keyword evidence="2" id="KW-0238">DNA-binding</keyword>
<dbReference type="PANTHER" id="PTHR30146:SF109">
    <property type="entry name" value="HTH-TYPE TRANSCRIPTIONAL REGULATOR GALS"/>
    <property type="match status" value="1"/>
</dbReference>
<protein>
    <submittedName>
        <fullName evidence="5">LacI family transcriptional regulator</fullName>
    </submittedName>
</protein>
<evidence type="ECO:0000256" key="1">
    <source>
        <dbReference type="ARBA" id="ARBA00023015"/>
    </source>
</evidence>
<dbReference type="GO" id="GO:0000976">
    <property type="term" value="F:transcription cis-regulatory region binding"/>
    <property type="evidence" value="ECO:0007669"/>
    <property type="project" value="TreeGrafter"/>
</dbReference>
<dbReference type="Proteomes" id="UP000548326">
    <property type="component" value="Unassembled WGS sequence"/>
</dbReference>
<dbReference type="SUPFAM" id="SSF53822">
    <property type="entry name" value="Periplasmic binding protein-like I"/>
    <property type="match status" value="1"/>
</dbReference>
<proteinExistence type="predicted"/>
<feature type="domain" description="HTH lacI-type" evidence="4">
    <location>
        <begin position="13"/>
        <end position="67"/>
    </location>
</feature>
<dbReference type="InterPro" id="IPR028082">
    <property type="entry name" value="Peripla_BP_I"/>
</dbReference>
<dbReference type="Pfam" id="PF00356">
    <property type="entry name" value="LacI"/>
    <property type="match status" value="1"/>
</dbReference>
<evidence type="ECO:0000313" key="5">
    <source>
        <dbReference type="EMBL" id="MBB6128096.1"/>
    </source>
</evidence>
<keyword evidence="1" id="KW-0805">Transcription regulation</keyword>
<dbReference type="GO" id="GO:0003700">
    <property type="term" value="F:DNA-binding transcription factor activity"/>
    <property type="evidence" value="ECO:0007669"/>
    <property type="project" value="TreeGrafter"/>
</dbReference>
<dbReference type="SUPFAM" id="SSF47413">
    <property type="entry name" value="lambda repressor-like DNA-binding domains"/>
    <property type="match status" value="1"/>
</dbReference>
<dbReference type="SMART" id="SM00354">
    <property type="entry name" value="HTH_LACI"/>
    <property type="match status" value="1"/>
</dbReference>
<dbReference type="InterPro" id="IPR010982">
    <property type="entry name" value="Lambda_DNA-bd_dom_sf"/>
</dbReference>
<reference evidence="5 6" key="1">
    <citation type="submission" date="2020-08" db="EMBL/GenBank/DDBJ databases">
        <title>Genomic Encyclopedia of Type Strains, Phase IV (KMG-V): Genome sequencing to study the core and pangenomes of soil and plant-associated prokaryotes.</title>
        <authorList>
            <person name="Whitman W."/>
        </authorList>
    </citation>
    <scope>NUCLEOTIDE SEQUENCE [LARGE SCALE GENOMIC DNA]</scope>
    <source>
        <strain evidence="5 6">MP601</strain>
    </source>
</reference>
<dbReference type="Gene3D" id="3.40.50.2300">
    <property type="match status" value="2"/>
</dbReference>
<dbReference type="AlphaFoldDB" id="A0A841JET6"/>
<dbReference type="CDD" id="cd06267">
    <property type="entry name" value="PBP1_LacI_sugar_binding-like"/>
    <property type="match status" value="1"/>
</dbReference>
<name>A0A841JET6_9SPHI</name>
<dbReference type="PANTHER" id="PTHR30146">
    <property type="entry name" value="LACI-RELATED TRANSCRIPTIONAL REPRESSOR"/>
    <property type="match status" value="1"/>
</dbReference>
<dbReference type="Gene3D" id="1.10.260.40">
    <property type="entry name" value="lambda repressor-like DNA-binding domains"/>
    <property type="match status" value="1"/>
</dbReference>
<gene>
    <name evidence="5" type="ORF">HDF22_002209</name>
</gene>
<dbReference type="EMBL" id="JACHCA010000005">
    <property type="protein sequence ID" value="MBB6128096.1"/>
    <property type="molecule type" value="Genomic_DNA"/>
</dbReference>
<dbReference type="Pfam" id="PF13377">
    <property type="entry name" value="Peripla_BP_3"/>
    <property type="match status" value="1"/>
</dbReference>
<organism evidence="5 6">
    <name type="scientific">Mucilaginibacter lappiensis</name>
    <dbReference type="NCBI Taxonomy" id="354630"/>
    <lineage>
        <taxon>Bacteria</taxon>
        <taxon>Pseudomonadati</taxon>
        <taxon>Bacteroidota</taxon>
        <taxon>Sphingobacteriia</taxon>
        <taxon>Sphingobacteriales</taxon>
        <taxon>Sphingobacteriaceae</taxon>
        <taxon>Mucilaginibacter</taxon>
    </lineage>
</organism>
<evidence type="ECO:0000313" key="6">
    <source>
        <dbReference type="Proteomes" id="UP000548326"/>
    </source>
</evidence>
<accession>A0A841JET6</accession>
<evidence type="ECO:0000256" key="2">
    <source>
        <dbReference type="ARBA" id="ARBA00023125"/>
    </source>
</evidence>
<dbReference type="RefSeq" id="WP_183587427.1">
    <property type="nucleotide sequence ID" value="NZ_JACHCA010000005.1"/>
</dbReference>